<dbReference type="RefSeq" id="WP_106453119.1">
    <property type="nucleotide sequence ID" value="NZ_PXYH01000008.1"/>
</dbReference>
<accession>A0A2P7R1Z3</accession>
<dbReference type="InterPro" id="IPR027584">
    <property type="entry name" value="TrbK_RP4"/>
</dbReference>
<dbReference type="NCBIfam" id="TIGR04359">
    <property type="entry name" value="TrbK_RP4"/>
    <property type="match status" value="1"/>
</dbReference>
<reference evidence="1 2" key="1">
    <citation type="submission" date="2018-03" db="EMBL/GenBank/DDBJ databases">
        <title>The draft genome of Zobellella taiwanensis JCM 13381.</title>
        <authorList>
            <person name="Liu L."/>
            <person name="Li L."/>
            <person name="Wang T."/>
            <person name="Zhang X."/>
            <person name="Liang L."/>
        </authorList>
    </citation>
    <scope>NUCLEOTIDE SEQUENCE [LARGE SCALE GENOMIC DNA]</scope>
    <source>
        <strain evidence="1 2">JCM 13381</strain>
    </source>
</reference>
<dbReference type="Proteomes" id="UP000242181">
    <property type="component" value="Unassembled WGS sequence"/>
</dbReference>
<sequence>MNKFTIPMLAGFLLAITGCDNTPPAPTMPEVNDANCQMGEIMKIQDKATRETFAGLCSRRPAGGGIAPTEQPLNWLELTEPQDREGNR</sequence>
<keyword evidence="2" id="KW-1185">Reference proteome</keyword>
<comment type="caution">
    <text evidence="1">The sequence shown here is derived from an EMBL/GenBank/DDBJ whole genome shotgun (WGS) entry which is preliminary data.</text>
</comment>
<evidence type="ECO:0000313" key="2">
    <source>
        <dbReference type="Proteomes" id="UP000242181"/>
    </source>
</evidence>
<organism evidence="1 2">
    <name type="scientific">Zobellella taiwanensis</name>
    <dbReference type="NCBI Taxonomy" id="347535"/>
    <lineage>
        <taxon>Bacteria</taxon>
        <taxon>Pseudomonadati</taxon>
        <taxon>Pseudomonadota</taxon>
        <taxon>Gammaproteobacteria</taxon>
        <taxon>Aeromonadales</taxon>
        <taxon>Aeromonadaceae</taxon>
        <taxon>Zobellella</taxon>
    </lineage>
</organism>
<gene>
    <name evidence="1" type="primary">trbK</name>
    <name evidence="1" type="ORF">C7I36_07600</name>
</gene>
<proteinExistence type="predicted"/>
<dbReference type="PROSITE" id="PS51257">
    <property type="entry name" value="PROKAR_LIPOPROTEIN"/>
    <property type="match status" value="1"/>
</dbReference>
<name>A0A2P7R1Z3_9GAMM</name>
<evidence type="ECO:0000313" key="1">
    <source>
        <dbReference type="EMBL" id="PSJ44239.1"/>
    </source>
</evidence>
<dbReference type="AlphaFoldDB" id="A0A2P7R1Z3"/>
<keyword evidence="1" id="KW-0449">Lipoprotein</keyword>
<dbReference type="OrthoDB" id="8969477at2"/>
<protein>
    <submittedName>
        <fullName evidence="1">Entry exclusion lipoprotein TrbK</fullName>
    </submittedName>
</protein>
<dbReference type="EMBL" id="PXYH01000008">
    <property type="protein sequence ID" value="PSJ44239.1"/>
    <property type="molecule type" value="Genomic_DNA"/>
</dbReference>